<dbReference type="EMBL" id="WNYA01000008">
    <property type="protein sequence ID" value="KAG8558319.1"/>
    <property type="molecule type" value="Genomic_DNA"/>
</dbReference>
<dbReference type="PROSITE" id="PS51064">
    <property type="entry name" value="IRS_PTB"/>
    <property type="match status" value="1"/>
</dbReference>
<keyword evidence="5" id="KW-0449">Lipoprotein</keyword>
<gene>
    <name evidence="8" type="ORF">GDO81_016949</name>
</gene>
<dbReference type="Gene3D" id="2.30.29.30">
    <property type="entry name" value="Pleckstrin-homology domain (PH domain)/Phosphotyrosine-binding domain (PTB)"/>
    <property type="match status" value="1"/>
</dbReference>
<dbReference type="InterPro" id="IPR038742">
    <property type="entry name" value="FRS2_PTB"/>
</dbReference>
<evidence type="ECO:0000259" key="7">
    <source>
        <dbReference type="PROSITE" id="PS51064"/>
    </source>
</evidence>
<dbReference type="InterPro" id="IPR002404">
    <property type="entry name" value="IRS_PTB"/>
</dbReference>
<dbReference type="InterPro" id="IPR050996">
    <property type="entry name" value="Docking_Protein_DOK"/>
</dbReference>
<dbReference type="GO" id="GO:0008543">
    <property type="term" value="P:fibroblast growth factor receptor signaling pathway"/>
    <property type="evidence" value="ECO:0007669"/>
    <property type="project" value="TreeGrafter"/>
</dbReference>
<dbReference type="GO" id="GO:0005068">
    <property type="term" value="F:transmembrane receptor protein tyrosine kinase adaptor activity"/>
    <property type="evidence" value="ECO:0007669"/>
    <property type="project" value="TreeGrafter"/>
</dbReference>
<dbReference type="GO" id="GO:0005104">
    <property type="term" value="F:fibroblast growth factor receptor binding"/>
    <property type="evidence" value="ECO:0007669"/>
    <property type="project" value="TreeGrafter"/>
</dbReference>
<protein>
    <recommendedName>
        <fullName evidence="7">IRS-type PTB domain-containing protein</fullName>
    </recommendedName>
</protein>
<evidence type="ECO:0000256" key="4">
    <source>
        <dbReference type="ARBA" id="ARBA00023136"/>
    </source>
</evidence>
<feature type="region of interest" description="Disordered" evidence="6">
    <location>
        <begin position="424"/>
        <end position="446"/>
    </location>
</feature>
<dbReference type="GO" id="GO:0005911">
    <property type="term" value="C:cell-cell junction"/>
    <property type="evidence" value="ECO:0007669"/>
    <property type="project" value="TreeGrafter"/>
</dbReference>
<dbReference type="InterPro" id="IPR011993">
    <property type="entry name" value="PH-like_dom_sf"/>
</dbReference>
<feature type="domain" description="IRS-type PTB" evidence="7">
    <location>
        <begin position="13"/>
        <end position="115"/>
    </location>
</feature>
<evidence type="ECO:0000256" key="2">
    <source>
        <dbReference type="ARBA" id="ARBA00022553"/>
    </source>
</evidence>
<evidence type="ECO:0000256" key="3">
    <source>
        <dbReference type="ARBA" id="ARBA00022707"/>
    </source>
</evidence>
<dbReference type="PANTHER" id="PTHR21258">
    <property type="entry name" value="DOCKING PROTEIN RELATED"/>
    <property type="match status" value="1"/>
</dbReference>
<comment type="caution">
    <text evidence="8">The sequence shown here is derived from an EMBL/GenBank/DDBJ whole genome shotgun (WGS) entry which is preliminary data.</text>
</comment>
<keyword evidence="9" id="KW-1185">Reference proteome</keyword>
<accession>A0AAV7A9Z3</accession>
<dbReference type="PANTHER" id="PTHR21258:SF60">
    <property type="entry name" value="FIBROBLAST GROWTH FACTOR RECEPTOR SUBSTRATE 2 ISOFORM X1"/>
    <property type="match status" value="1"/>
</dbReference>
<sequence length="446" mass="50015">MGLCHCSRAKRSDPEDGGNRFRVVNVNDSGKNVCPGIMELTETSLVFHIKRGGFVKWPYISLMKYGYDSDLFSFVCGRRCQTGEGIFGFRCNRSEELFNLLQNCMQNNRISVISDIEADAPVEAKRRLPYRYEAYPSFPEASSVLSSSHRPEPIGGEFVPDPVSSGSSECCRSTDCKERRLCAPHLPLEHKVSDGGTSQVSTQSYLDVEERRGIRLDQARVLRNMMENEELETLGSIQSGDVNGLIWDTGYDSDDRRETCVRRMGYENVSVVPGARVSVRSMLVSVSSSDSQSPSIIPTHITTGCVTSQPSSPSIFEEHYGLQQNLPTMNENGLPLHASKQLSSARDSIPRPDRVPLYFNFDLRQTSQESKTLNYIQVELESGCDSDNPQTPQSPDGSVQWSTCQQSQFYTELDMEKTTALSLIQRNRPKDDGTRKTRHNSKRFPV</sequence>
<dbReference type="AlphaFoldDB" id="A0AAV7A9Z3"/>
<dbReference type="GO" id="GO:0005737">
    <property type="term" value="C:cytoplasm"/>
    <property type="evidence" value="ECO:0007669"/>
    <property type="project" value="TreeGrafter"/>
</dbReference>
<dbReference type="SMART" id="SM00310">
    <property type="entry name" value="PTBI"/>
    <property type="match status" value="1"/>
</dbReference>
<reference evidence="8" key="1">
    <citation type="thesis" date="2020" institute="ProQuest LLC" country="789 East Eisenhower Parkway, Ann Arbor, MI, USA">
        <title>Comparative Genomics and Chromosome Evolution.</title>
        <authorList>
            <person name="Mudd A.B."/>
        </authorList>
    </citation>
    <scope>NUCLEOTIDE SEQUENCE</scope>
    <source>
        <strain evidence="8">237g6f4</strain>
        <tissue evidence="8">Blood</tissue>
    </source>
</reference>
<keyword evidence="2" id="KW-0597">Phosphoprotein</keyword>
<dbReference type="SUPFAM" id="SSF50729">
    <property type="entry name" value="PH domain-like"/>
    <property type="match status" value="1"/>
</dbReference>
<dbReference type="Pfam" id="PF02174">
    <property type="entry name" value="IRS"/>
    <property type="match status" value="1"/>
</dbReference>
<keyword evidence="3" id="KW-0519">Myristate</keyword>
<evidence type="ECO:0000313" key="9">
    <source>
        <dbReference type="Proteomes" id="UP000824782"/>
    </source>
</evidence>
<feature type="compositionally biased region" description="Basic residues" evidence="6">
    <location>
        <begin position="436"/>
        <end position="446"/>
    </location>
</feature>
<proteinExistence type="predicted"/>
<comment type="subcellular location">
    <subcellularLocation>
        <location evidence="1">Membrane</location>
    </subcellularLocation>
</comment>
<evidence type="ECO:0000256" key="6">
    <source>
        <dbReference type="SAM" id="MobiDB-lite"/>
    </source>
</evidence>
<evidence type="ECO:0000313" key="8">
    <source>
        <dbReference type="EMBL" id="KAG8558319.1"/>
    </source>
</evidence>
<dbReference type="SMART" id="SM01244">
    <property type="entry name" value="IRS"/>
    <property type="match status" value="1"/>
</dbReference>
<name>A0AAV7A9Z3_ENGPU</name>
<evidence type="ECO:0000256" key="5">
    <source>
        <dbReference type="ARBA" id="ARBA00023288"/>
    </source>
</evidence>
<organism evidence="8 9">
    <name type="scientific">Engystomops pustulosus</name>
    <name type="common">Tungara frog</name>
    <name type="synonym">Physalaemus pustulosus</name>
    <dbReference type="NCBI Taxonomy" id="76066"/>
    <lineage>
        <taxon>Eukaryota</taxon>
        <taxon>Metazoa</taxon>
        <taxon>Chordata</taxon>
        <taxon>Craniata</taxon>
        <taxon>Vertebrata</taxon>
        <taxon>Euteleostomi</taxon>
        <taxon>Amphibia</taxon>
        <taxon>Batrachia</taxon>
        <taxon>Anura</taxon>
        <taxon>Neobatrachia</taxon>
        <taxon>Hyloidea</taxon>
        <taxon>Leptodactylidae</taxon>
        <taxon>Leiuperinae</taxon>
        <taxon>Engystomops</taxon>
    </lineage>
</organism>
<dbReference type="Proteomes" id="UP000824782">
    <property type="component" value="Unassembled WGS sequence"/>
</dbReference>
<keyword evidence="4" id="KW-0472">Membrane</keyword>
<dbReference type="CDD" id="cd01202">
    <property type="entry name" value="PTB_FRS2"/>
    <property type="match status" value="1"/>
</dbReference>
<evidence type="ECO:0000256" key="1">
    <source>
        <dbReference type="ARBA" id="ARBA00004370"/>
    </source>
</evidence>
<dbReference type="GO" id="GO:0016020">
    <property type="term" value="C:membrane"/>
    <property type="evidence" value="ECO:0007669"/>
    <property type="project" value="UniProtKB-SubCell"/>
</dbReference>